<dbReference type="PANTHER" id="PTHR42648:SF12">
    <property type="entry name" value="BLL1855 PROTEIN"/>
    <property type="match status" value="1"/>
</dbReference>
<dbReference type="SUPFAM" id="SSF53098">
    <property type="entry name" value="Ribonuclease H-like"/>
    <property type="match status" value="1"/>
</dbReference>
<evidence type="ECO:0000313" key="3">
    <source>
        <dbReference type="EMBL" id="PQV62443.1"/>
    </source>
</evidence>
<dbReference type="PROSITE" id="PS50994">
    <property type="entry name" value="INTEGRASE"/>
    <property type="match status" value="1"/>
</dbReference>
<dbReference type="GO" id="GO:0003676">
    <property type="term" value="F:nucleic acid binding"/>
    <property type="evidence" value="ECO:0007669"/>
    <property type="project" value="InterPro"/>
</dbReference>
<dbReference type="PANTHER" id="PTHR42648">
    <property type="entry name" value="TRANSPOSASE, PUTATIVE-RELATED"/>
    <property type="match status" value="1"/>
</dbReference>
<feature type="non-terminal residue" evidence="3">
    <location>
        <position position="1"/>
    </location>
</feature>
<dbReference type="Gene3D" id="3.30.420.10">
    <property type="entry name" value="Ribonuclease H-like superfamily/Ribonuclease H"/>
    <property type="match status" value="1"/>
</dbReference>
<proteinExistence type="predicted"/>
<dbReference type="RefSeq" id="WP_238596593.1">
    <property type="nucleotide sequence ID" value="NZ_NIGF01000034.1"/>
</dbReference>
<organism evidence="3 4">
    <name type="scientific">Abditibacterium utsteinense</name>
    <dbReference type="NCBI Taxonomy" id="1960156"/>
    <lineage>
        <taxon>Bacteria</taxon>
        <taxon>Pseudomonadati</taxon>
        <taxon>Abditibacteriota</taxon>
        <taxon>Abditibacteriia</taxon>
        <taxon>Abditibacteriales</taxon>
        <taxon>Abditibacteriaceae</taxon>
        <taxon>Abditibacterium</taxon>
    </lineage>
</organism>
<dbReference type="Proteomes" id="UP000237684">
    <property type="component" value="Unassembled WGS sequence"/>
</dbReference>
<reference evidence="3 4" key="1">
    <citation type="journal article" date="2018" name="Syst. Appl. Microbiol.">
        <title>Abditibacterium utsteinense sp. nov., the first cultivated member of candidate phylum FBP, isolated from ice-free Antarctic soil samples.</title>
        <authorList>
            <person name="Tahon G."/>
            <person name="Tytgat B."/>
            <person name="Lebbe L."/>
            <person name="Carlier A."/>
            <person name="Willems A."/>
        </authorList>
    </citation>
    <scope>NUCLEOTIDE SEQUENCE [LARGE SCALE GENOMIC DNA]</scope>
    <source>
        <strain evidence="3 4">LMG 29911</strain>
    </source>
</reference>
<evidence type="ECO:0000259" key="2">
    <source>
        <dbReference type="PROSITE" id="PS50994"/>
    </source>
</evidence>
<sequence>SRTTSSPAQWEQRTACKTMNASSANPTGFDHYPKPPSITVFEQRLLDIRRRRHLGPKGLPRELLRLHGLRYSTRTIWKILHLHGVSVLKPLKRRRGFKRYTRPVPGDRVQIDTCKVGKHLYQFTAIDDCTRMRVLALYSSRSSIHAAHFVENCLLSQFPFPIQRIQSDRGGEFIGAEFQDALRENHIKFRPNHPRAPHLNGKVERSQRTDRMEFWSTVDNTAPRESLEEQLAQWQEFYNQERTHSAIHCKTRNARFQELIEILPTREDVRAAYMPPLKKYLTNNHYFWAMPDSL</sequence>
<name>A0A2S8SNS5_9BACT</name>
<dbReference type="AlphaFoldDB" id="A0A2S8SNS5"/>
<protein>
    <submittedName>
        <fullName evidence="3">Integrase core domain-containing protein</fullName>
    </submittedName>
</protein>
<feature type="region of interest" description="Disordered" evidence="1">
    <location>
        <begin position="1"/>
        <end position="33"/>
    </location>
</feature>
<keyword evidence="4" id="KW-1185">Reference proteome</keyword>
<dbReference type="InterPro" id="IPR039537">
    <property type="entry name" value="Retrotran_Ty1/copia-like"/>
</dbReference>
<evidence type="ECO:0000313" key="4">
    <source>
        <dbReference type="Proteomes" id="UP000237684"/>
    </source>
</evidence>
<dbReference type="GO" id="GO:0015074">
    <property type="term" value="P:DNA integration"/>
    <property type="evidence" value="ECO:0007669"/>
    <property type="project" value="InterPro"/>
</dbReference>
<comment type="caution">
    <text evidence="3">The sequence shown here is derived from an EMBL/GenBank/DDBJ whole genome shotgun (WGS) entry which is preliminary data.</text>
</comment>
<feature type="domain" description="Integrase catalytic" evidence="2">
    <location>
        <begin position="99"/>
        <end position="259"/>
    </location>
</feature>
<dbReference type="InterPro" id="IPR001584">
    <property type="entry name" value="Integrase_cat-core"/>
</dbReference>
<gene>
    <name evidence="3" type="ORF">B1R32_1341</name>
</gene>
<dbReference type="InterPro" id="IPR036397">
    <property type="entry name" value="RNaseH_sf"/>
</dbReference>
<dbReference type="Pfam" id="PF00665">
    <property type="entry name" value="rve"/>
    <property type="match status" value="1"/>
</dbReference>
<dbReference type="InParanoid" id="A0A2S8SNS5"/>
<dbReference type="EMBL" id="NIGF01000034">
    <property type="protein sequence ID" value="PQV62443.1"/>
    <property type="molecule type" value="Genomic_DNA"/>
</dbReference>
<dbReference type="InterPro" id="IPR012337">
    <property type="entry name" value="RNaseH-like_sf"/>
</dbReference>
<feature type="compositionally biased region" description="Polar residues" evidence="1">
    <location>
        <begin position="1"/>
        <end position="26"/>
    </location>
</feature>
<accession>A0A2S8SNS5</accession>
<evidence type="ECO:0000256" key="1">
    <source>
        <dbReference type="SAM" id="MobiDB-lite"/>
    </source>
</evidence>